<dbReference type="AlphaFoldDB" id="A0AAF0FAR5"/>
<feature type="transmembrane region" description="Helical" evidence="6">
    <location>
        <begin position="136"/>
        <end position="156"/>
    </location>
</feature>
<name>A0AAF0FAR5_9BASI</name>
<protein>
    <submittedName>
        <fullName evidence="7">Uncharacterized protein</fullName>
    </submittedName>
</protein>
<dbReference type="GO" id="GO:0016020">
    <property type="term" value="C:membrane"/>
    <property type="evidence" value="ECO:0007669"/>
    <property type="project" value="UniProtKB-SubCell"/>
</dbReference>
<feature type="compositionally biased region" description="Polar residues" evidence="5">
    <location>
        <begin position="196"/>
        <end position="214"/>
    </location>
</feature>
<feature type="compositionally biased region" description="Low complexity" evidence="5">
    <location>
        <begin position="492"/>
        <end position="502"/>
    </location>
</feature>
<feature type="compositionally biased region" description="Polar residues" evidence="5">
    <location>
        <begin position="281"/>
        <end position="292"/>
    </location>
</feature>
<dbReference type="Proteomes" id="UP001214628">
    <property type="component" value="Chromosome 3"/>
</dbReference>
<evidence type="ECO:0000313" key="8">
    <source>
        <dbReference type="Proteomes" id="UP001214628"/>
    </source>
</evidence>
<evidence type="ECO:0000313" key="7">
    <source>
        <dbReference type="EMBL" id="WFD43832.1"/>
    </source>
</evidence>
<feature type="compositionally biased region" description="Polar residues" evidence="5">
    <location>
        <begin position="554"/>
        <end position="564"/>
    </location>
</feature>
<dbReference type="InterPro" id="IPR008521">
    <property type="entry name" value="Mg_trans_NIPA"/>
</dbReference>
<dbReference type="Pfam" id="PF05653">
    <property type="entry name" value="Mg_trans_NIPA"/>
    <property type="match status" value="2"/>
</dbReference>
<keyword evidence="4 6" id="KW-0472">Membrane</keyword>
<evidence type="ECO:0000256" key="6">
    <source>
        <dbReference type="SAM" id="Phobius"/>
    </source>
</evidence>
<feature type="region of interest" description="Disordered" evidence="5">
    <location>
        <begin position="180"/>
        <end position="219"/>
    </location>
</feature>
<organism evidence="7 8">
    <name type="scientific">Malassezia psittaci</name>
    <dbReference type="NCBI Taxonomy" id="1821823"/>
    <lineage>
        <taxon>Eukaryota</taxon>
        <taxon>Fungi</taxon>
        <taxon>Dikarya</taxon>
        <taxon>Basidiomycota</taxon>
        <taxon>Ustilaginomycotina</taxon>
        <taxon>Malasseziomycetes</taxon>
        <taxon>Malasseziales</taxon>
        <taxon>Malasseziaceae</taxon>
        <taxon>Malassezia</taxon>
    </lineage>
</organism>
<feature type="transmembrane region" description="Helical" evidence="6">
    <location>
        <begin position="343"/>
        <end position="362"/>
    </location>
</feature>
<gene>
    <name evidence="7" type="ORF">MPSI1_002497</name>
</gene>
<dbReference type="GO" id="GO:0015095">
    <property type="term" value="F:magnesium ion transmembrane transporter activity"/>
    <property type="evidence" value="ECO:0007669"/>
    <property type="project" value="InterPro"/>
</dbReference>
<sequence>MKVLTAVGLGLLASFVQSLGLTIQRRSHLLNERLPDHAQKTEWHRPAWIAGFIIFLAANLCGTIFQIGTLPIVILAPLGAVSLLYNALLARILLNDLLSQHMLFAVGAALIGYFGAVEEKPHPLRELLDLYERPTFVAFATMYLLVMASILIMAHLTEWQLFWDFDARSPHHRSIARKWRGMPRKRRTTPALATVTEVSENSSGITTPNPGTSAEQERSRLLADALSSDLSAGKAAHGTLTQVTAPGQDDARRSSYGTLYQDRRNPPARSHTLPIPANAAPESNATTSSSALTDPKNRPTILALAVAYSAISGTLSGVCLLLAKSGVDLLVLTIRGQNQFTNSISWILITILFGAALLQLWYLNKSLKLADPVLVCPLAFCFYNISSITLGLVYFDELGQLSWGHVASICLGTALLLCGVWVISLHHDPSKFDSEQSEDVTAWGPGWHDRAGWVQQEDPEQNQSDAQRLSNTPRNSDTAPAPHLLAPHRRSVSVPTSTRRPSISLNHALNEGMRSRDHAQITSTHRPTLYEILVERGLSVGISPSSPGFHVSSPRRSFSVNHSGPNPPNGPR</sequence>
<accession>A0AAF0FAR5</accession>
<feature type="transmembrane region" description="Helical" evidence="6">
    <location>
        <begin position="301"/>
        <end position="323"/>
    </location>
</feature>
<dbReference type="PANTHER" id="PTHR12570">
    <property type="match status" value="1"/>
</dbReference>
<keyword evidence="3 6" id="KW-1133">Transmembrane helix</keyword>
<dbReference type="EMBL" id="CP118377">
    <property type="protein sequence ID" value="WFD43832.1"/>
    <property type="molecule type" value="Genomic_DNA"/>
</dbReference>
<evidence type="ECO:0000256" key="3">
    <source>
        <dbReference type="ARBA" id="ARBA00022989"/>
    </source>
</evidence>
<evidence type="ECO:0000256" key="4">
    <source>
        <dbReference type="ARBA" id="ARBA00023136"/>
    </source>
</evidence>
<proteinExistence type="predicted"/>
<feature type="transmembrane region" description="Helical" evidence="6">
    <location>
        <begin position="401"/>
        <end position="423"/>
    </location>
</feature>
<feature type="compositionally biased region" description="Polar residues" evidence="5">
    <location>
        <begin position="461"/>
        <end position="478"/>
    </location>
</feature>
<evidence type="ECO:0000256" key="1">
    <source>
        <dbReference type="ARBA" id="ARBA00004141"/>
    </source>
</evidence>
<feature type="region of interest" description="Disordered" evidence="5">
    <location>
        <begin position="548"/>
        <end position="572"/>
    </location>
</feature>
<feature type="transmembrane region" description="Helical" evidence="6">
    <location>
        <begin position="374"/>
        <end position="395"/>
    </location>
</feature>
<feature type="region of interest" description="Disordered" evidence="5">
    <location>
        <begin position="457"/>
        <end position="523"/>
    </location>
</feature>
<evidence type="ECO:0000256" key="2">
    <source>
        <dbReference type="ARBA" id="ARBA00022692"/>
    </source>
</evidence>
<feature type="region of interest" description="Disordered" evidence="5">
    <location>
        <begin position="258"/>
        <end position="293"/>
    </location>
</feature>
<feature type="transmembrane region" description="Helical" evidence="6">
    <location>
        <begin position="52"/>
        <end position="85"/>
    </location>
</feature>
<dbReference type="PANTHER" id="PTHR12570:SF86">
    <property type="entry name" value="ADR321CP"/>
    <property type="match status" value="1"/>
</dbReference>
<comment type="subcellular location">
    <subcellularLocation>
        <location evidence="1">Membrane</location>
        <topology evidence="1">Multi-pass membrane protein</topology>
    </subcellularLocation>
</comment>
<keyword evidence="8" id="KW-1185">Reference proteome</keyword>
<keyword evidence="2 6" id="KW-0812">Transmembrane</keyword>
<evidence type="ECO:0000256" key="5">
    <source>
        <dbReference type="SAM" id="MobiDB-lite"/>
    </source>
</evidence>
<reference evidence="7" key="1">
    <citation type="submission" date="2023-02" db="EMBL/GenBank/DDBJ databases">
        <title>Mating type loci evolution in Malassezia.</title>
        <authorList>
            <person name="Coelho M.A."/>
        </authorList>
    </citation>
    <scope>NUCLEOTIDE SEQUENCE</scope>
    <source>
        <strain evidence="7">CBS 14136</strain>
    </source>
</reference>